<name>A0A6G8B1K4_9LACO</name>
<dbReference type="EMBL" id="CP049888">
    <property type="protein sequence ID" value="QIL51211.1"/>
    <property type="molecule type" value="Genomic_DNA"/>
</dbReference>
<organism evidence="1 2">
    <name type="scientific">Weissella coleopterorum</name>
    <dbReference type="NCBI Taxonomy" id="2714949"/>
    <lineage>
        <taxon>Bacteria</taxon>
        <taxon>Bacillati</taxon>
        <taxon>Bacillota</taxon>
        <taxon>Bacilli</taxon>
        <taxon>Lactobacillales</taxon>
        <taxon>Lactobacillaceae</taxon>
        <taxon>Weissella</taxon>
    </lineage>
</organism>
<dbReference type="Pfam" id="PF10704">
    <property type="entry name" value="DUF2508"/>
    <property type="match status" value="1"/>
</dbReference>
<dbReference type="RefSeq" id="WP_166011575.1">
    <property type="nucleotide sequence ID" value="NZ_CP049888.1"/>
</dbReference>
<reference evidence="1 2" key="1">
    <citation type="submission" date="2020-03" db="EMBL/GenBank/DDBJ databases">
        <title>Weissella sp. nov., isolated from Cybister lewisianus.</title>
        <authorList>
            <person name="Hyun D.-W."/>
            <person name="Bae J.-W."/>
        </authorList>
    </citation>
    <scope>NUCLEOTIDE SEQUENCE [LARGE SCALE GENOMIC DNA]</scope>
    <source>
        <strain evidence="1 2">HDW19</strain>
    </source>
</reference>
<gene>
    <name evidence="1" type="ORF">G7084_07880</name>
</gene>
<accession>A0A6G8B1K4</accession>
<dbReference type="KEGG" id="wco:G7084_07880"/>
<proteinExistence type="predicted"/>
<sequence>MFGLKKLKLKPEIYDAELLDAIDDAKYDYEKAKASEIALFESEIDPRWIKAQTAFAKQKYFFLLRAARTRKMKGQWQRSIIRSEQLD</sequence>
<protein>
    <submittedName>
        <fullName evidence="1">YaaL family protein</fullName>
    </submittedName>
</protein>
<evidence type="ECO:0000313" key="2">
    <source>
        <dbReference type="Proteomes" id="UP000500741"/>
    </source>
</evidence>
<keyword evidence="2" id="KW-1185">Reference proteome</keyword>
<evidence type="ECO:0000313" key="1">
    <source>
        <dbReference type="EMBL" id="QIL51211.1"/>
    </source>
</evidence>
<dbReference type="Proteomes" id="UP000500741">
    <property type="component" value="Chromosome"/>
</dbReference>
<dbReference type="AlphaFoldDB" id="A0A6G8B1K4"/>
<dbReference type="InterPro" id="IPR019644">
    <property type="entry name" value="DUF2508"/>
</dbReference>